<evidence type="ECO:0000256" key="4">
    <source>
        <dbReference type="ARBA" id="ARBA00022636"/>
    </source>
</evidence>
<evidence type="ECO:0000256" key="9">
    <source>
        <dbReference type="ARBA" id="ARBA00034290"/>
    </source>
</evidence>
<keyword evidence="8 10" id="KW-0472">Membrane</keyword>
<dbReference type="PANTHER" id="PTHR33121:SF79">
    <property type="entry name" value="CYCLIC DI-GMP PHOSPHODIESTERASE PDED-RELATED"/>
    <property type="match status" value="1"/>
</dbReference>
<keyword evidence="7 10" id="KW-1133">Transmembrane helix</keyword>
<dbReference type="EMBL" id="RBNS01000006">
    <property type="protein sequence ID" value="RML58445.1"/>
    <property type="molecule type" value="Genomic_DNA"/>
</dbReference>
<dbReference type="InterPro" id="IPR001633">
    <property type="entry name" value="EAL_dom"/>
</dbReference>
<dbReference type="SUPFAM" id="SSF141868">
    <property type="entry name" value="EAL domain-like"/>
    <property type="match status" value="1"/>
</dbReference>
<evidence type="ECO:0000256" key="7">
    <source>
        <dbReference type="ARBA" id="ARBA00022989"/>
    </source>
</evidence>
<keyword evidence="6" id="KW-0378">Hydrolase</keyword>
<evidence type="ECO:0000259" key="11">
    <source>
        <dbReference type="PROSITE" id="PS50883"/>
    </source>
</evidence>
<feature type="transmembrane region" description="Helical" evidence="10">
    <location>
        <begin position="230"/>
        <end position="249"/>
    </location>
</feature>
<proteinExistence type="predicted"/>
<comment type="catalytic activity">
    <reaction evidence="9">
        <text>3',3'-c-di-GMP + H2O = 5'-phosphoguanylyl(3'-&gt;5')guanosine + H(+)</text>
        <dbReference type="Rhea" id="RHEA:24902"/>
        <dbReference type="ChEBI" id="CHEBI:15377"/>
        <dbReference type="ChEBI" id="CHEBI:15378"/>
        <dbReference type="ChEBI" id="CHEBI:58754"/>
        <dbReference type="ChEBI" id="CHEBI:58805"/>
        <dbReference type="EC" id="3.1.4.52"/>
    </reaction>
</comment>
<name>A0A2S4HMP5_PSEA0</name>
<protein>
    <recommendedName>
        <fullName evidence="2">cyclic-guanylate-specific phosphodiesterase</fullName>
        <ecNumber evidence="2">3.1.4.52</ecNumber>
    </recommendedName>
</protein>
<comment type="caution">
    <text evidence="12">The sequence shown here is derived from an EMBL/GenBank/DDBJ whole genome shotgun (WGS) entry which is preliminary data.</text>
</comment>
<evidence type="ECO:0000256" key="2">
    <source>
        <dbReference type="ARBA" id="ARBA00012282"/>
    </source>
</evidence>
<dbReference type="RefSeq" id="WP_005740887.1">
    <property type="nucleotide sequence ID" value="NZ_LIIA01000104.1"/>
</dbReference>
<dbReference type="Proteomes" id="UP000277952">
    <property type="component" value="Unassembled WGS sequence"/>
</dbReference>
<keyword evidence="4" id="KW-0973">c-di-GMP</keyword>
<feature type="transmembrane region" description="Helical" evidence="10">
    <location>
        <begin position="12"/>
        <end position="34"/>
    </location>
</feature>
<dbReference type="GO" id="GO:0005886">
    <property type="term" value="C:plasma membrane"/>
    <property type="evidence" value="ECO:0007669"/>
    <property type="project" value="UniProtKB-SubCell"/>
</dbReference>
<evidence type="ECO:0000256" key="1">
    <source>
        <dbReference type="ARBA" id="ARBA00004651"/>
    </source>
</evidence>
<dbReference type="PROSITE" id="PS50883">
    <property type="entry name" value="EAL"/>
    <property type="match status" value="1"/>
</dbReference>
<accession>A0A2S4HMP5</accession>
<dbReference type="PANTHER" id="PTHR33121">
    <property type="entry name" value="CYCLIC DI-GMP PHOSPHODIESTERASE PDEF"/>
    <property type="match status" value="1"/>
</dbReference>
<organism evidence="12 13">
    <name type="scientific">Pseudomonas amygdali pv. morsprunorum</name>
    <dbReference type="NCBI Taxonomy" id="129138"/>
    <lineage>
        <taxon>Bacteria</taxon>
        <taxon>Pseudomonadati</taxon>
        <taxon>Pseudomonadota</taxon>
        <taxon>Gammaproteobacteria</taxon>
        <taxon>Pseudomonadales</taxon>
        <taxon>Pseudomonadaceae</taxon>
        <taxon>Pseudomonas</taxon>
        <taxon>Pseudomonas amygdali</taxon>
    </lineage>
</organism>
<evidence type="ECO:0000256" key="3">
    <source>
        <dbReference type="ARBA" id="ARBA00022475"/>
    </source>
</evidence>
<dbReference type="InterPro" id="IPR035919">
    <property type="entry name" value="EAL_sf"/>
</dbReference>
<evidence type="ECO:0000256" key="10">
    <source>
        <dbReference type="SAM" id="Phobius"/>
    </source>
</evidence>
<feature type="domain" description="EAL" evidence="11">
    <location>
        <begin position="256"/>
        <end position="509"/>
    </location>
</feature>
<dbReference type="InterPro" id="IPR024744">
    <property type="entry name" value="CSS-motif_dom"/>
</dbReference>
<dbReference type="GO" id="GO:0071111">
    <property type="term" value="F:cyclic-guanylate-specific phosphodiesterase activity"/>
    <property type="evidence" value="ECO:0007669"/>
    <property type="project" value="UniProtKB-EC"/>
</dbReference>
<dbReference type="EC" id="3.1.4.52" evidence="2"/>
<sequence length="512" mass="57152">MLPFKFHWRTLIAFTMLAFAGIAGALWFAQFLWLENNKYRVEAYANILLSHAESVALNLTEALVELEALQLSPCSNLDLAVLRKNAFEHRFIKDEGRIEASNITCSAMWGILKQPYTLPANSTTTRNHFTLWREVPSYAIAGGKMDISARNNVFVVTSPTAFAAFDSPPAGMSAALTSPDGHVVMLKIGSTIFAEKSVTTQTIKKCSEHFDICVTAQLNNSIFSFERRGLILFVSFLGSLTGVLIWYVMEQYIARHHSMRAKLIVGINSNMIEVAYQPIVLAATGEMVGFEALARWYDKDLGNVPPDVFFKEAGQLNLAFKLNRNIIRKCLGECGDLLRSSKKIYLSINLDTESLLKSDLVDVLIEETKKNAIAPSQIAIEILESHTANMDQIFDGITRLRMCGYQVFIDDFGTGYSSLSYLSNLKIDKIKIDRTFTQSAGTDSAAAMILVKIYEISITIKAPIIFEGIETEAQRQAILSFCPEALAQGWFFSRAMKFEELSIANRTFPRAL</sequence>
<keyword evidence="5 10" id="KW-0812">Transmembrane</keyword>
<dbReference type="Pfam" id="PF00563">
    <property type="entry name" value="EAL"/>
    <property type="match status" value="1"/>
</dbReference>
<dbReference type="AlphaFoldDB" id="A0A2S4HMP5"/>
<keyword evidence="3" id="KW-1003">Cell membrane</keyword>
<dbReference type="SMART" id="SM00052">
    <property type="entry name" value="EAL"/>
    <property type="match status" value="1"/>
</dbReference>
<dbReference type="CDD" id="cd01948">
    <property type="entry name" value="EAL"/>
    <property type="match status" value="1"/>
</dbReference>
<dbReference type="Gene3D" id="3.20.20.450">
    <property type="entry name" value="EAL domain"/>
    <property type="match status" value="1"/>
</dbReference>
<evidence type="ECO:0000256" key="5">
    <source>
        <dbReference type="ARBA" id="ARBA00022692"/>
    </source>
</evidence>
<gene>
    <name evidence="12" type="ORF">ALQ94_03995</name>
</gene>
<evidence type="ECO:0000313" key="13">
    <source>
        <dbReference type="Proteomes" id="UP000277952"/>
    </source>
</evidence>
<dbReference type="Pfam" id="PF12792">
    <property type="entry name" value="CSS-motif"/>
    <property type="match status" value="1"/>
</dbReference>
<reference evidence="12 13" key="1">
    <citation type="submission" date="2018-08" db="EMBL/GenBank/DDBJ databases">
        <title>Recombination of ecologically and evolutionarily significant loci maintains genetic cohesion in the Pseudomonas syringae species complex.</title>
        <authorList>
            <person name="Dillon M."/>
            <person name="Thakur S."/>
            <person name="Almeida R.N.D."/>
            <person name="Weir B.S."/>
            <person name="Guttman D.S."/>
        </authorList>
    </citation>
    <scope>NUCLEOTIDE SEQUENCE [LARGE SCALE GENOMIC DNA]</scope>
    <source>
        <strain evidence="12 13">19322</strain>
    </source>
</reference>
<evidence type="ECO:0000256" key="8">
    <source>
        <dbReference type="ARBA" id="ARBA00023136"/>
    </source>
</evidence>
<comment type="subcellular location">
    <subcellularLocation>
        <location evidence="1">Cell membrane</location>
        <topology evidence="1">Multi-pass membrane protein</topology>
    </subcellularLocation>
</comment>
<evidence type="ECO:0000256" key="6">
    <source>
        <dbReference type="ARBA" id="ARBA00022801"/>
    </source>
</evidence>
<dbReference type="InterPro" id="IPR050706">
    <property type="entry name" value="Cyclic-di-GMP_PDE-like"/>
</dbReference>
<evidence type="ECO:0000313" key="12">
    <source>
        <dbReference type="EMBL" id="RML58445.1"/>
    </source>
</evidence>